<sequence length="46" mass="4947">MSWLAMVTAWVCGIALAKGFWMTVLCSVIPPVAWVLFAEHVLGVAA</sequence>
<name>A0A010RU23_PSEFL</name>
<dbReference type="AlphaFoldDB" id="A0A010RU23"/>
<gene>
    <name evidence="1" type="ORF">HK44_020565</name>
</gene>
<dbReference type="HOGENOM" id="CLU_3187911_0_0_6"/>
<comment type="caution">
    <text evidence="1">The sequence shown here is derived from an EMBL/GenBank/DDBJ whole genome shotgun (WGS) entry which is preliminary data.</text>
</comment>
<accession>A0A010RU23</accession>
<dbReference type="Proteomes" id="UP000022611">
    <property type="component" value="Unassembled WGS sequence"/>
</dbReference>
<organism evidence="1 2">
    <name type="scientific">Pseudomonas fluorescens HK44</name>
    <dbReference type="NCBI Taxonomy" id="1042209"/>
    <lineage>
        <taxon>Bacteria</taxon>
        <taxon>Pseudomonadati</taxon>
        <taxon>Pseudomonadota</taxon>
        <taxon>Gammaproteobacteria</taxon>
        <taxon>Pseudomonadales</taxon>
        <taxon>Pseudomonadaceae</taxon>
        <taxon>Pseudomonas</taxon>
    </lineage>
</organism>
<reference evidence="1 2" key="1">
    <citation type="journal article" date="2011" name="J. Bacteriol.">
        <title>Draft genome sequence of the polycyclic aromatic hydrocarbon-degrading, genetically engineered bioluminescent bioreporter Pseudomonas fluorescens HK44.</title>
        <authorList>
            <person name="Chauhan A."/>
            <person name="Layton A.C."/>
            <person name="Williams D.E."/>
            <person name="Smartt A.E."/>
            <person name="Ripp S."/>
            <person name="Karpinets T.V."/>
            <person name="Brown S.D."/>
            <person name="Sayler G.S."/>
        </authorList>
    </citation>
    <scope>NUCLEOTIDE SEQUENCE [LARGE SCALE GENOMIC DNA]</scope>
    <source>
        <strain evidence="1 2">HK44</strain>
    </source>
</reference>
<proteinExistence type="predicted"/>
<evidence type="ECO:0000313" key="1">
    <source>
        <dbReference type="EMBL" id="EXF95786.1"/>
    </source>
</evidence>
<protein>
    <submittedName>
        <fullName evidence="1">Uncharacterized protein</fullName>
    </submittedName>
</protein>
<dbReference type="EMBL" id="AFOY02000004">
    <property type="protein sequence ID" value="EXF95786.1"/>
    <property type="molecule type" value="Genomic_DNA"/>
</dbReference>
<dbReference type="PATRIC" id="fig|1042209.11.peg.638"/>
<evidence type="ECO:0000313" key="2">
    <source>
        <dbReference type="Proteomes" id="UP000022611"/>
    </source>
</evidence>